<dbReference type="PANTHER" id="PTHR46390">
    <property type="entry name" value="MANNOSE-1-PHOSPHATE GUANYLYLTRANSFERASE"/>
    <property type="match status" value="1"/>
</dbReference>
<evidence type="ECO:0000313" key="4">
    <source>
        <dbReference type="Proteomes" id="UP000272528"/>
    </source>
</evidence>
<evidence type="ECO:0000259" key="1">
    <source>
        <dbReference type="Pfam" id="PF00483"/>
    </source>
</evidence>
<dbReference type="CDD" id="cd02213">
    <property type="entry name" value="cupin_PMI_typeII_C"/>
    <property type="match status" value="1"/>
</dbReference>
<dbReference type="InterPro" id="IPR005835">
    <property type="entry name" value="NTP_transferase_dom"/>
</dbReference>
<dbReference type="RefSeq" id="WP_126011672.1">
    <property type="nucleotide sequence ID" value="NZ_CP034437.1"/>
</dbReference>
<feature type="domain" description="Nucleotidyl transferase" evidence="1">
    <location>
        <begin position="4"/>
        <end position="266"/>
    </location>
</feature>
<dbReference type="Gene3D" id="3.90.550.10">
    <property type="entry name" value="Spore Coat Polysaccharide Biosynthesis Protein SpsA, Chain A"/>
    <property type="match status" value="1"/>
</dbReference>
<name>A0A3S8ZYD4_9BACL</name>
<feature type="domain" description="Mannose-6-phosphate isomerase type II C-terminal" evidence="2">
    <location>
        <begin position="339"/>
        <end position="438"/>
    </location>
</feature>
<dbReference type="Pfam" id="PF01050">
    <property type="entry name" value="MannoseP_isomer"/>
    <property type="match status" value="1"/>
</dbReference>
<organism evidence="3 4">
    <name type="scientific">Paenibacillus albus</name>
    <dbReference type="NCBI Taxonomy" id="2495582"/>
    <lineage>
        <taxon>Bacteria</taxon>
        <taxon>Bacillati</taxon>
        <taxon>Bacillota</taxon>
        <taxon>Bacilli</taxon>
        <taxon>Bacillales</taxon>
        <taxon>Paenibacillaceae</taxon>
        <taxon>Paenibacillus</taxon>
    </lineage>
</organism>
<dbReference type="Pfam" id="PF00483">
    <property type="entry name" value="NTP_transferase"/>
    <property type="match status" value="1"/>
</dbReference>
<evidence type="ECO:0000259" key="2">
    <source>
        <dbReference type="Pfam" id="PF01050"/>
    </source>
</evidence>
<dbReference type="InterPro" id="IPR029044">
    <property type="entry name" value="Nucleotide-diphossugar_trans"/>
</dbReference>
<dbReference type="AlphaFoldDB" id="A0A3S8ZYD4"/>
<dbReference type="PANTHER" id="PTHR46390:SF1">
    <property type="entry name" value="MANNOSE-1-PHOSPHATE GUANYLYLTRANSFERASE"/>
    <property type="match status" value="1"/>
</dbReference>
<gene>
    <name evidence="3" type="ORF">EJC50_01570</name>
</gene>
<dbReference type="SUPFAM" id="SSF53448">
    <property type="entry name" value="Nucleotide-diphospho-sugar transferases"/>
    <property type="match status" value="1"/>
</dbReference>
<dbReference type="KEGG" id="palb:EJC50_01570"/>
<dbReference type="Proteomes" id="UP000272528">
    <property type="component" value="Chromosome"/>
</dbReference>
<dbReference type="GO" id="GO:0005976">
    <property type="term" value="P:polysaccharide metabolic process"/>
    <property type="evidence" value="ECO:0007669"/>
    <property type="project" value="InterPro"/>
</dbReference>
<dbReference type="Gene3D" id="2.60.120.10">
    <property type="entry name" value="Jelly Rolls"/>
    <property type="match status" value="1"/>
</dbReference>
<proteinExistence type="predicted"/>
<dbReference type="OrthoDB" id="9806359at2"/>
<dbReference type="EMBL" id="CP034437">
    <property type="protein sequence ID" value="AZN38501.1"/>
    <property type="molecule type" value="Genomic_DNA"/>
</dbReference>
<protein>
    <submittedName>
        <fullName evidence="3">Cupin domain-containing protein</fullName>
    </submittedName>
</protein>
<keyword evidence="4" id="KW-1185">Reference proteome</keyword>
<dbReference type="InterPro" id="IPR001538">
    <property type="entry name" value="Man6P_isomerase-2_C"/>
</dbReference>
<evidence type="ECO:0000313" key="3">
    <source>
        <dbReference type="EMBL" id="AZN38501.1"/>
    </source>
</evidence>
<dbReference type="InterPro" id="IPR011051">
    <property type="entry name" value="RmlC_Cupin_sf"/>
</dbReference>
<dbReference type="InterPro" id="IPR014710">
    <property type="entry name" value="RmlC-like_jellyroll"/>
</dbReference>
<dbReference type="GO" id="GO:0004475">
    <property type="term" value="F:mannose-1-phosphate guanylyltransferase (GTP) activity"/>
    <property type="evidence" value="ECO:0007669"/>
    <property type="project" value="TreeGrafter"/>
</dbReference>
<dbReference type="InterPro" id="IPR051161">
    <property type="entry name" value="Mannose-6P_isomerase_type2"/>
</dbReference>
<accession>A0A3S8ZYD4</accession>
<dbReference type="SUPFAM" id="SSF51182">
    <property type="entry name" value="RmlC-like cupins"/>
    <property type="match status" value="1"/>
</dbReference>
<dbReference type="GO" id="GO:0009298">
    <property type="term" value="P:GDP-mannose biosynthetic process"/>
    <property type="evidence" value="ECO:0007669"/>
    <property type="project" value="TreeGrafter"/>
</dbReference>
<sequence>MRLVLLSGGSGKRLWPLSNDSRSKQFLKVLVAPDGRRESMLERVWRQIRSAGLADRTLIATSKSQVDMIYSQLGSNVPLVVEPERRDTFPAVALSISYLHSVVKCDPSETIIVLPVDPFVDNDFFTKLLELDKVVCRSSADVALMGVSPTYPSEKYGYIVPEGLDTEGYYRVSFFREKPSVSQAEELLQLNALWNCGVFAFQLKFMINLLKEKQVPISYKQLALNYRSLTQISFDYEVVEQARNIVALSYNGSWKDIGTWNTLTEEMTGRVFGKGLLSHDSTNTNIVNELDVPVAVLGVSNIVVAASLDGILVTDKRESSRMKELLSDHNQQPMYEEKRWGWHKVLDFKSFGEEHEVMTKRVCIYAKQNISYQVHFKRSETWSVVSGQGSCVKGGELFTVRPGDVVQFAAGTNYAFRAETELECVVVKIGQAILNGDDTELCKEWDETLKLVQNHKIVI</sequence>
<reference evidence="4" key="1">
    <citation type="submission" date="2018-12" db="EMBL/GenBank/DDBJ databases">
        <title>Genome sequence of Peanibacillus sp.</title>
        <authorList>
            <person name="Subramani G."/>
            <person name="Srinivasan S."/>
            <person name="Kim M.K."/>
        </authorList>
    </citation>
    <scope>NUCLEOTIDE SEQUENCE [LARGE SCALE GENOMIC DNA]</scope>
    <source>
        <strain evidence="4">18JY67-1</strain>
    </source>
</reference>